<dbReference type="KEGG" id="smo:SELMODRAFT_442062"/>
<dbReference type="HOGENOM" id="CLU_904308_0_0_1"/>
<dbReference type="InterPro" id="IPR017930">
    <property type="entry name" value="Myb_dom"/>
</dbReference>
<dbReference type="STRING" id="88036.D8RPX4"/>
<dbReference type="InterPro" id="IPR025756">
    <property type="entry name" value="Myb_CC_LHEQLE"/>
</dbReference>
<evidence type="ECO:0000313" key="6">
    <source>
        <dbReference type="EMBL" id="EFJ22340.1"/>
    </source>
</evidence>
<feature type="compositionally biased region" description="Acidic residues" evidence="4">
    <location>
        <begin position="227"/>
        <end position="245"/>
    </location>
</feature>
<dbReference type="PANTHER" id="PTHR31499:SF79">
    <property type="entry name" value="HTH MYB-TYPE DOMAIN-CONTAINING PROTEIN"/>
    <property type="match status" value="1"/>
</dbReference>
<dbReference type="AlphaFoldDB" id="D8RPX4"/>
<keyword evidence="3" id="KW-0539">Nucleus</keyword>
<evidence type="ECO:0000256" key="2">
    <source>
        <dbReference type="ARBA" id="ARBA00023163"/>
    </source>
</evidence>
<keyword evidence="8" id="KW-1185">Reference proteome</keyword>
<feature type="domain" description="HTH myb-type" evidence="5">
    <location>
        <begin position="68"/>
        <end position="128"/>
    </location>
</feature>
<feature type="compositionally biased region" description="Basic and acidic residues" evidence="4">
    <location>
        <begin position="277"/>
        <end position="308"/>
    </location>
</feature>
<dbReference type="EMBL" id="GL377596">
    <property type="protein sequence ID" value="EFJ22340.1"/>
    <property type="molecule type" value="Genomic_DNA"/>
</dbReference>
<dbReference type="GO" id="GO:0003700">
    <property type="term" value="F:DNA-binding transcription factor activity"/>
    <property type="evidence" value="ECO:0007669"/>
    <property type="project" value="InterPro"/>
</dbReference>
<evidence type="ECO:0000259" key="5">
    <source>
        <dbReference type="PROSITE" id="PS51294"/>
    </source>
</evidence>
<keyword evidence="2" id="KW-0804">Transcription</keyword>
<dbReference type="Pfam" id="PF14379">
    <property type="entry name" value="Myb_CC_LHEQLE"/>
    <property type="match status" value="1"/>
</dbReference>
<evidence type="ECO:0000313" key="8">
    <source>
        <dbReference type="Proteomes" id="UP000001514"/>
    </source>
</evidence>
<dbReference type="Proteomes" id="UP000001514">
    <property type="component" value="Unassembled WGS sequence"/>
</dbReference>
<dbReference type="Pfam" id="PF00249">
    <property type="entry name" value="Myb_DNA-binding"/>
    <property type="match status" value="1"/>
</dbReference>
<dbReference type="PROSITE" id="PS51294">
    <property type="entry name" value="HTH_MYB"/>
    <property type="match status" value="1"/>
</dbReference>
<dbReference type="NCBIfam" id="TIGR01557">
    <property type="entry name" value="myb_SHAQKYF"/>
    <property type="match status" value="1"/>
</dbReference>
<evidence type="ECO:0000256" key="3">
    <source>
        <dbReference type="ARBA" id="ARBA00023242"/>
    </source>
</evidence>
<evidence type="ECO:0000256" key="4">
    <source>
        <dbReference type="SAM" id="MobiDB-lite"/>
    </source>
</evidence>
<reference evidence="7 8" key="1">
    <citation type="journal article" date="2011" name="Science">
        <title>The Selaginella genome identifies genetic changes associated with the evolution of vascular plants.</title>
        <authorList>
            <person name="Banks J.A."/>
            <person name="Nishiyama T."/>
            <person name="Hasebe M."/>
            <person name="Bowman J.L."/>
            <person name="Gribskov M."/>
            <person name="dePamphilis C."/>
            <person name="Albert V.A."/>
            <person name="Aono N."/>
            <person name="Aoyama T."/>
            <person name="Ambrose B.A."/>
            <person name="Ashton N.W."/>
            <person name="Axtell M.J."/>
            <person name="Barker E."/>
            <person name="Barker M.S."/>
            <person name="Bennetzen J.L."/>
            <person name="Bonawitz N.D."/>
            <person name="Chapple C."/>
            <person name="Cheng C."/>
            <person name="Correa L.G."/>
            <person name="Dacre M."/>
            <person name="DeBarry J."/>
            <person name="Dreyer I."/>
            <person name="Elias M."/>
            <person name="Engstrom E.M."/>
            <person name="Estelle M."/>
            <person name="Feng L."/>
            <person name="Finet C."/>
            <person name="Floyd S.K."/>
            <person name="Frommer W.B."/>
            <person name="Fujita T."/>
            <person name="Gramzow L."/>
            <person name="Gutensohn M."/>
            <person name="Harholt J."/>
            <person name="Hattori M."/>
            <person name="Heyl A."/>
            <person name="Hirai T."/>
            <person name="Hiwatashi Y."/>
            <person name="Ishikawa M."/>
            <person name="Iwata M."/>
            <person name="Karol K.G."/>
            <person name="Koehler B."/>
            <person name="Kolukisaoglu U."/>
            <person name="Kubo M."/>
            <person name="Kurata T."/>
            <person name="Lalonde S."/>
            <person name="Li K."/>
            <person name="Li Y."/>
            <person name="Litt A."/>
            <person name="Lyons E."/>
            <person name="Manning G."/>
            <person name="Maruyama T."/>
            <person name="Michael T.P."/>
            <person name="Mikami K."/>
            <person name="Miyazaki S."/>
            <person name="Morinaga S."/>
            <person name="Murata T."/>
            <person name="Mueller-Roeber B."/>
            <person name="Nelson D.R."/>
            <person name="Obara M."/>
            <person name="Oguri Y."/>
            <person name="Olmstead R.G."/>
            <person name="Onodera N."/>
            <person name="Petersen B.L."/>
            <person name="Pils B."/>
            <person name="Prigge M."/>
            <person name="Rensing S.A."/>
            <person name="Riano-Pachon D.M."/>
            <person name="Roberts A.W."/>
            <person name="Sato Y."/>
            <person name="Scheller H.V."/>
            <person name="Schulz B."/>
            <person name="Schulz C."/>
            <person name="Shakirov E.V."/>
            <person name="Shibagaki N."/>
            <person name="Shinohara N."/>
            <person name="Shippen D.E."/>
            <person name="Soerensen I."/>
            <person name="Sotooka R."/>
            <person name="Sugimoto N."/>
            <person name="Sugita M."/>
            <person name="Sumikawa N."/>
            <person name="Tanurdzic M."/>
            <person name="Theissen G."/>
            <person name="Ulvskov P."/>
            <person name="Wakazuki S."/>
            <person name="Weng J.K."/>
            <person name="Willats W.W."/>
            <person name="Wipf D."/>
            <person name="Wolf P.G."/>
            <person name="Yang L."/>
            <person name="Zimmer A.D."/>
            <person name="Zhu Q."/>
            <person name="Mitros T."/>
            <person name="Hellsten U."/>
            <person name="Loque D."/>
            <person name="Otillar R."/>
            <person name="Salamov A."/>
            <person name="Schmutz J."/>
            <person name="Shapiro H."/>
            <person name="Lindquist E."/>
            <person name="Lucas S."/>
            <person name="Rokhsar D."/>
            <person name="Grigoriev I.V."/>
        </authorList>
    </citation>
    <scope>NUCLEOTIDE SEQUENCE [LARGE SCALE GENOMIC DNA]</scope>
</reference>
<dbReference type="InParanoid" id="D8RPX4"/>
<proteinExistence type="predicted"/>
<dbReference type="SUPFAM" id="SSF46689">
    <property type="entry name" value="Homeodomain-like"/>
    <property type="match status" value="1"/>
</dbReference>
<dbReference type="Gene3D" id="1.10.10.60">
    <property type="entry name" value="Homeodomain-like"/>
    <property type="match status" value="1"/>
</dbReference>
<organism evidence="8">
    <name type="scientific">Selaginella moellendorffii</name>
    <name type="common">Spikemoss</name>
    <dbReference type="NCBI Taxonomy" id="88036"/>
    <lineage>
        <taxon>Eukaryota</taxon>
        <taxon>Viridiplantae</taxon>
        <taxon>Streptophyta</taxon>
        <taxon>Embryophyta</taxon>
        <taxon>Tracheophyta</taxon>
        <taxon>Lycopodiopsida</taxon>
        <taxon>Selaginellales</taxon>
        <taxon>Selaginellaceae</taxon>
        <taxon>Selaginella</taxon>
    </lineage>
</organism>
<dbReference type="InterPro" id="IPR046955">
    <property type="entry name" value="PHR1-like"/>
</dbReference>
<dbReference type="EMBL" id="GL377586">
    <property type="protein sequence ID" value="EFJ25555.1"/>
    <property type="molecule type" value="Genomic_DNA"/>
</dbReference>
<dbReference type="Gramene" id="EFJ25555">
    <property type="protein sequence ID" value="EFJ25555"/>
    <property type="gene ID" value="SELMODRAFT_442062"/>
</dbReference>
<evidence type="ECO:0000256" key="1">
    <source>
        <dbReference type="ARBA" id="ARBA00023015"/>
    </source>
</evidence>
<dbReference type="eggNOG" id="ENOG502QSXE">
    <property type="taxonomic scope" value="Eukaryota"/>
</dbReference>
<dbReference type="PANTHER" id="PTHR31499">
    <property type="entry name" value="MYB FAMILY TRANSCRIPTION FACTOR PHL11"/>
    <property type="match status" value="1"/>
</dbReference>
<name>D8RPX4_SELML</name>
<dbReference type="KEGG" id="smo:SELMODRAFT_416566"/>
<dbReference type="InterPro" id="IPR006447">
    <property type="entry name" value="Myb_dom_plants"/>
</dbReference>
<evidence type="ECO:0000313" key="7">
    <source>
        <dbReference type="EMBL" id="EFJ25555.1"/>
    </source>
</evidence>
<dbReference type="InterPro" id="IPR001005">
    <property type="entry name" value="SANT/Myb"/>
</dbReference>
<keyword evidence="1" id="KW-0805">Transcription regulation</keyword>
<dbReference type="GO" id="GO:0003677">
    <property type="term" value="F:DNA binding"/>
    <property type="evidence" value="ECO:0007669"/>
    <property type="project" value="InterPro"/>
</dbReference>
<dbReference type="InterPro" id="IPR009057">
    <property type="entry name" value="Homeodomain-like_sf"/>
</dbReference>
<dbReference type="Gramene" id="EFJ22340">
    <property type="protein sequence ID" value="EFJ22340"/>
    <property type="gene ID" value="SELMODRAFT_416566"/>
</dbReference>
<gene>
    <name evidence="6" type="ORF">SELMODRAFT_416566</name>
    <name evidence="7" type="ORF">SELMODRAFT_442062</name>
</gene>
<feature type="region of interest" description="Disordered" evidence="4">
    <location>
        <begin position="212"/>
        <end position="308"/>
    </location>
</feature>
<sequence length="308" mass="33177">MMLQPKNSPSSVVAAAPVAPQVPSSPAAAGDLVCFSTPPPAAAVPSTPAAALANNVASTPAASSGNVASVKQRLRWTPELHDRFMEAVNQLGGSDKATPKGVLGLMGVQGLTIYHIKSHLQARILNLLLPKFRLAKYLPDTLGDGELEKGRDLEADSRGRQLSEALRMQMEVQKRLHEQLEVQRHLQLRIEAQGKYLQRILEEQQKMNKLLRGDDGLPLSPIKLDADPDPEPDPAIDLTDDSAEDEEHKPTTADVILVDEEKLAGGSLAAAAVDSGEEPHAKRKKVDDLQHSQHKDNGAEGDAKENGR</sequence>
<accession>D8RPX4</accession>
<protein>
    <recommendedName>
        <fullName evidence="5">HTH myb-type domain-containing protein</fullName>
    </recommendedName>
</protein>